<keyword evidence="1" id="KW-0812">Transmembrane</keyword>
<evidence type="ECO:0000313" key="3">
    <source>
        <dbReference type="Proteomes" id="UP000502035"/>
    </source>
</evidence>
<sequence length="102" mass="11030">MDDVAVDVPELLPGGVLSGTTELDSLPPYGKLSARMTVSAEDAGAEVSRTVWSVPWLPMLLLALAASAWWARRRHLGGRWFFSSRAQSAVVPDSEPEPIAVR</sequence>
<keyword evidence="1" id="KW-0472">Membrane</keyword>
<name>A0A6G7YER9_9ACTN</name>
<organism evidence="2 3">
    <name type="scientific">Nocardioides piscis</name>
    <dbReference type="NCBI Taxonomy" id="2714938"/>
    <lineage>
        <taxon>Bacteria</taxon>
        <taxon>Bacillati</taxon>
        <taxon>Actinomycetota</taxon>
        <taxon>Actinomycetes</taxon>
        <taxon>Propionibacteriales</taxon>
        <taxon>Nocardioidaceae</taxon>
        <taxon>Nocardioides</taxon>
    </lineage>
</organism>
<protein>
    <submittedName>
        <fullName evidence="2">Uncharacterized protein</fullName>
    </submittedName>
</protein>
<keyword evidence="1" id="KW-1133">Transmembrane helix</keyword>
<proteinExistence type="predicted"/>
<accession>A0A6G7YER9</accession>
<keyword evidence="3" id="KW-1185">Reference proteome</keyword>
<gene>
    <name evidence="2" type="ORF">G7071_06355</name>
</gene>
<dbReference type="AlphaFoldDB" id="A0A6G7YER9"/>
<dbReference type="RefSeq" id="WP_166316331.1">
    <property type="nucleotide sequence ID" value="NZ_CP049866.1"/>
</dbReference>
<dbReference type="KEGG" id="npi:G7071_06355"/>
<reference evidence="2 3" key="1">
    <citation type="submission" date="2020-03" db="EMBL/GenBank/DDBJ databases">
        <title>Nocardioides sp. nov., isolated from fish.</title>
        <authorList>
            <person name="Hyun D.-W."/>
            <person name="Bae J.-W."/>
        </authorList>
    </citation>
    <scope>NUCLEOTIDE SEQUENCE [LARGE SCALE GENOMIC DNA]</scope>
    <source>
        <strain evidence="2 3">HDW12A</strain>
    </source>
</reference>
<evidence type="ECO:0000256" key="1">
    <source>
        <dbReference type="SAM" id="Phobius"/>
    </source>
</evidence>
<feature type="transmembrane region" description="Helical" evidence="1">
    <location>
        <begin position="54"/>
        <end position="71"/>
    </location>
</feature>
<dbReference type="EMBL" id="CP049866">
    <property type="protein sequence ID" value="QIK75107.1"/>
    <property type="molecule type" value="Genomic_DNA"/>
</dbReference>
<dbReference type="Proteomes" id="UP000502035">
    <property type="component" value="Chromosome"/>
</dbReference>
<evidence type="ECO:0000313" key="2">
    <source>
        <dbReference type="EMBL" id="QIK75107.1"/>
    </source>
</evidence>